<protein>
    <submittedName>
        <fullName evidence="2">Uncharacterized protein</fullName>
    </submittedName>
</protein>
<evidence type="ECO:0000313" key="2">
    <source>
        <dbReference type="EMBL" id="MPC35897.1"/>
    </source>
</evidence>
<feature type="compositionally biased region" description="Pro residues" evidence="1">
    <location>
        <begin position="1"/>
        <end position="12"/>
    </location>
</feature>
<evidence type="ECO:0000313" key="3">
    <source>
        <dbReference type="Proteomes" id="UP000324222"/>
    </source>
</evidence>
<sequence>MERRPPPIPAPPLVRRDSRGKRRSCGSGGSHILQHCHRRSGPREVTLFASCWALPRHFRLTTHLWHPVSSSGTSSALRAYTMTLRPRRHPGDGGCPPPIPLGLGANKRRGQY</sequence>
<dbReference type="Proteomes" id="UP000324222">
    <property type="component" value="Unassembled WGS sequence"/>
</dbReference>
<feature type="region of interest" description="Disordered" evidence="1">
    <location>
        <begin position="85"/>
        <end position="112"/>
    </location>
</feature>
<proteinExistence type="predicted"/>
<feature type="region of interest" description="Disordered" evidence="1">
    <location>
        <begin position="1"/>
        <end position="39"/>
    </location>
</feature>
<reference evidence="2 3" key="1">
    <citation type="submission" date="2019-05" db="EMBL/GenBank/DDBJ databases">
        <title>Another draft genome of Portunus trituberculatus and its Hox gene families provides insights of decapod evolution.</title>
        <authorList>
            <person name="Jeong J.-H."/>
            <person name="Song I."/>
            <person name="Kim S."/>
            <person name="Choi T."/>
            <person name="Kim D."/>
            <person name="Ryu S."/>
            <person name="Kim W."/>
        </authorList>
    </citation>
    <scope>NUCLEOTIDE SEQUENCE [LARGE SCALE GENOMIC DNA]</scope>
    <source>
        <tissue evidence="2">Muscle</tissue>
    </source>
</reference>
<organism evidence="2 3">
    <name type="scientific">Portunus trituberculatus</name>
    <name type="common">Swimming crab</name>
    <name type="synonym">Neptunus trituberculatus</name>
    <dbReference type="NCBI Taxonomy" id="210409"/>
    <lineage>
        <taxon>Eukaryota</taxon>
        <taxon>Metazoa</taxon>
        <taxon>Ecdysozoa</taxon>
        <taxon>Arthropoda</taxon>
        <taxon>Crustacea</taxon>
        <taxon>Multicrustacea</taxon>
        <taxon>Malacostraca</taxon>
        <taxon>Eumalacostraca</taxon>
        <taxon>Eucarida</taxon>
        <taxon>Decapoda</taxon>
        <taxon>Pleocyemata</taxon>
        <taxon>Brachyura</taxon>
        <taxon>Eubrachyura</taxon>
        <taxon>Portunoidea</taxon>
        <taxon>Portunidae</taxon>
        <taxon>Portuninae</taxon>
        <taxon>Portunus</taxon>
    </lineage>
</organism>
<accession>A0A5B7ERL7</accession>
<gene>
    <name evidence="2" type="ORF">E2C01_029335</name>
</gene>
<keyword evidence="3" id="KW-1185">Reference proteome</keyword>
<name>A0A5B7ERL7_PORTR</name>
<comment type="caution">
    <text evidence="2">The sequence shown here is derived from an EMBL/GenBank/DDBJ whole genome shotgun (WGS) entry which is preliminary data.</text>
</comment>
<dbReference type="EMBL" id="VSRR010003374">
    <property type="protein sequence ID" value="MPC35897.1"/>
    <property type="molecule type" value="Genomic_DNA"/>
</dbReference>
<dbReference type="AlphaFoldDB" id="A0A5B7ERL7"/>
<evidence type="ECO:0000256" key="1">
    <source>
        <dbReference type="SAM" id="MobiDB-lite"/>
    </source>
</evidence>